<evidence type="ECO:0000259" key="2">
    <source>
        <dbReference type="Pfam" id="PF22725"/>
    </source>
</evidence>
<dbReference type="Proteomes" id="UP000783863">
    <property type="component" value="Unassembled WGS sequence"/>
</dbReference>
<evidence type="ECO:0000259" key="1">
    <source>
        <dbReference type="Pfam" id="PF01408"/>
    </source>
</evidence>
<dbReference type="AlphaFoldDB" id="A0A8J7YHH7"/>
<dbReference type="InterPro" id="IPR000683">
    <property type="entry name" value="Gfo/Idh/MocA-like_OxRdtase_N"/>
</dbReference>
<accession>A0A8J7YHH7</accession>
<evidence type="ECO:0000313" key="4">
    <source>
        <dbReference type="Proteomes" id="UP000783863"/>
    </source>
</evidence>
<dbReference type="PANTHER" id="PTHR43377">
    <property type="entry name" value="BILIVERDIN REDUCTASE A"/>
    <property type="match status" value="1"/>
</dbReference>
<feature type="domain" description="GFO/IDH/MocA-like oxidoreductase" evidence="2">
    <location>
        <begin position="128"/>
        <end position="235"/>
    </location>
</feature>
<gene>
    <name evidence="3" type="ORF">EGD98_05280</name>
</gene>
<dbReference type="Pfam" id="PF22725">
    <property type="entry name" value="GFO_IDH_MocA_C3"/>
    <property type="match status" value="1"/>
</dbReference>
<dbReference type="SUPFAM" id="SSF55347">
    <property type="entry name" value="Glyceraldehyde-3-phosphate dehydrogenase-like, C-terminal domain"/>
    <property type="match status" value="1"/>
</dbReference>
<dbReference type="Gene3D" id="3.30.360.10">
    <property type="entry name" value="Dihydrodipicolinate Reductase, domain 2"/>
    <property type="match status" value="1"/>
</dbReference>
<dbReference type="GO" id="GO:0000166">
    <property type="term" value="F:nucleotide binding"/>
    <property type="evidence" value="ECO:0007669"/>
    <property type="project" value="InterPro"/>
</dbReference>
<dbReference type="EMBL" id="RKLQ01000001">
    <property type="protein sequence ID" value="MBX0303084.1"/>
    <property type="molecule type" value="Genomic_DNA"/>
</dbReference>
<feature type="domain" description="Gfo/Idh/MocA-like oxidoreductase N-terminal" evidence="1">
    <location>
        <begin position="1"/>
        <end position="118"/>
    </location>
</feature>
<dbReference type="InterPro" id="IPR055170">
    <property type="entry name" value="GFO_IDH_MocA-like_dom"/>
</dbReference>
<dbReference type="Gene3D" id="3.40.50.720">
    <property type="entry name" value="NAD(P)-binding Rossmann-like Domain"/>
    <property type="match status" value="1"/>
</dbReference>
<dbReference type="InterPro" id="IPR051450">
    <property type="entry name" value="Gfo/Idh/MocA_Oxidoreductases"/>
</dbReference>
<comment type="caution">
    <text evidence="3">The sequence shown here is derived from an EMBL/GenBank/DDBJ whole genome shotgun (WGS) entry which is preliminary data.</text>
</comment>
<organism evidence="3 4">
    <name type="scientific">Haloarcula salinisoli</name>
    <dbReference type="NCBI Taxonomy" id="2487746"/>
    <lineage>
        <taxon>Archaea</taxon>
        <taxon>Methanobacteriati</taxon>
        <taxon>Methanobacteriota</taxon>
        <taxon>Stenosarchaea group</taxon>
        <taxon>Halobacteria</taxon>
        <taxon>Halobacteriales</taxon>
        <taxon>Haloarculaceae</taxon>
        <taxon>Haloarcula</taxon>
    </lineage>
</organism>
<sequence length="334" mass="37073">MRYGVVGTGYWGKNHVRVAKELMDDGELDEVVLCDTDESRASKLAETYGLPYETDVGNLDVDAATVATPSTTHRTVALSLLERDIDLLVEKPLALTSADAWDIVEAADDNDCTLGVGHIFRYHPALVALKRRIDRGELGRIKYLQTRRFSFRVPRTTTGVLYSLAVHDVDIYDYLLGRRPDTVHGQLDSFVRENIVETATITLQYGDTSGVINSSWQVPVFDKKRDLVVVGSNRSAYVDYLENTKLELFDAEVFSDPDDGLKSRNDGAISHSTDDREPLKVEVQSFVEASRAGEQPRADGAVGARAVETLEYAEESARKKSVVPVKQPDTVTQF</sequence>
<evidence type="ECO:0000313" key="3">
    <source>
        <dbReference type="EMBL" id="MBX0303084.1"/>
    </source>
</evidence>
<dbReference type="RefSeq" id="WP_220587304.1">
    <property type="nucleotide sequence ID" value="NZ_RKLQ01000001.1"/>
</dbReference>
<name>A0A8J7YHH7_9EURY</name>
<proteinExistence type="predicted"/>
<keyword evidence="4" id="KW-1185">Reference proteome</keyword>
<dbReference type="Pfam" id="PF01408">
    <property type="entry name" value="GFO_IDH_MocA"/>
    <property type="match status" value="1"/>
</dbReference>
<dbReference type="SUPFAM" id="SSF51735">
    <property type="entry name" value="NAD(P)-binding Rossmann-fold domains"/>
    <property type="match status" value="1"/>
</dbReference>
<dbReference type="InterPro" id="IPR036291">
    <property type="entry name" value="NAD(P)-bd_dom_sf"/>
</dbReference>
<dbReference type="PANTHER" id="PTHR43377:SF6">
    <property type="entry name" value="GFO_IDH_MOCA-LIKE OXIDOREDUCTASE N-TERMINAL DOMAIN-CONTAINING PROTEIN"/>
    <property type="match status" value="1"/>
</dbReference>
<protein>
    <submittedName>
        <fullName evidence="3">Gfo/Idh/MocA family oxidoreductase</fullName>
    </submittedName>
</protein>
<reference evidence="3" key="1">
    <citation type="submission" date="2021-06" db="EMBL/GenBank/DDBJ databases">
        <title>Halomicroarcula sp. F24A a new haloarchaeum isolated from saline soil.</title>
        <authorList>
            <person name="Duran-Viseras A."/>
            <person name="Sanchez-Porro C."/>
            <person name="Ventosa A."/>
        </authorList>
    </citation>
    <scope>NUCLEOTIDE SEQUENCE</scope>
    <source>
        <strain evidence="3">F24A</strain>
    </source>
</reference>